<dbReference type="Proteomes" id="UP000266743">
    <property type="component" value="Chromosome 4"/>
</dbReference>
<feature type="region of interest" description="Disordered" evidence="1">
    <location>
        <begin position="344"/>
        <end position="369"/>
    </location>
</feature>
<name>A0A3L6LBA5_9TRYP</name>
<sequence>MRGLLSHNIGAMKHPEYPRTDSDASYTRPLTMDSARAASVSGSAQSGLPVVSSMQRTHPGSPRTTVAWDRRDANAGKAEPQTAIDMLATALLQPSPKAFVESAHINRSSTPKKVRTPPVKHGSPNKQGPRCHARSSNGGTDGALRLKATTRSEKPEEVPPVGTGCSATDGAKLTTDERVLIGRTASDLYLFSKTKTKGGRSVGRQRKRLEGQASEMTIAGKRVCVHEKTPATSRKDQLLAHPNMVMTTSNGSDSQDSSQTTDSRDGWWEEGKGQVVNPLSVTKLKVHQSVDDGDTPLPISIDVMCSTPDNSEEIADSVSSVGSSLCSGTASLVKGQMDIIPNLTEENGSDQGVSHRGEDLSGEVKSKESSQLLVGENGVLDAQRRLSSVKKASDFRLQSAGAKPPGKLVATGESLRGAGDSCESAAHKVEEISKKTMEVLDQVRNSCLTVAPAPTNIATGSPPAVSVARNPSNVSSIKPISCGSAGCRKNQEAVVSEKTSKDLAIEEQRVLMGYLSASELDLSMSTFKQIGCSLRVSKALRVLNLKGCTASEKGLCGLSEVESLEVVCVSHMRNLTSLTVLATRQDGLSSNIREIDARCSSVTSAGLSGLDKMTCLSKLNLSLTPVTSVSLLGGSTSLMELNLSGTAVTSDGLLGLEKIPSLTTLNLSRTKVKSLQKIAGSQTLENLNLYSCRVDTSDVRGVECMPRLKSLDFSTTKVSDLSFLSSSPSLKTLRAQWLTLRNCGGITEGRYSKRNISGGDTKLFDFIGNIRGNNFPCWEDPGKEDQDVEAGVCGLAKIPTLEFVDLSYSSVSSVRSLFSSKSIETIVLRRTPIDDNGIKDIGQLQTLKTLVINNLGDLISEGGDENLSETKGVLVSVKDITLAFGMVILDLSFTDVYDLRMITSLKCLKELYLVETLITVDGVRGVEQLPSLRLLDISQTSVLSLDFLSEGCKALEQLFVKSNRNTSGFCIGKIYRLPVLKELDVSDTVVEDISALLHSSCTLQRFVCRWGERRVANGLTEPLTPWLRPALLDGMDALPHLESIDFTNSTLRSVTFLARSRSLRRIVLGRSSNLSNNGIGGLAQIPTLEALDLSFCPCISDVRPLVSSSSLQELRLVGTGVTAVGLHGALQMKALKLLDVTGTPAADELSGISNEGGPVLVVKGGEACSTNFPSLFRRCRTSPVVILQ</sequence>
<feature type="compositionally biased region" description="Low complexity" evidence="1">
    <location>
        <begin position="247"/>
        <end position="261"/>
    </location>
</feature>
<dbReference type="PANTHER" id="PTHR12904:SF23">
    <property type="entry name" value="PROTEIN ZER-1 HOMOLOG"/>
    <property type="match status" value="1"/>
</dbReference>
<protein>
    <submittedName>
        <fullName evidence="2">Leucine Rich repeat</fullName>
    </submittedName>
</protein>
<evidence type="ECO:0000313" key="3">
    <source>
        <dbReference type="Proteomes" id="UP000266743"/>
    </source>
</evidence>
<organism evidence="2 3">
    <name type="scientific">Trypanosoma brucei equiperdum</name>
    <dbReference type="NCBI Taxonomy" id="630700"/>
    <lineage>
        <taxon>Eukaryota</taxon>
        <taxon>Discoba</taxon>
        <taxon>Euglenozoa</taxon>
        <taxon>Kinetoplastea</taxon>
        <taxon>Metakinetoplastina</taxon>
        <taxon>Trypanosomatida</taxon>
        <taxon>Trypanosomatidae</taxon>
        <taxon>Trypanosoma</taxon>
    </lineage>
</organism>
<evidence type="ECO:0000313" key="2">
    <source>
        <dbReference type="EMBL" id="RHW73356.1"/>
    </source>
</evidence>
<accession>A0A3L6LBA5</accession>
<reference evidence="2 3" key="1">
    <citation type="submission" date="2018-09" db="EMBL/GenBank/DDBJ databases">
        <title>whole genome sequence of T. equiperdum IVM-t1 strain.</title>
        <authorList>
            <person name="Suganuma K."/>
        </authorList>
    </citation>
    <scope>NUCLEOTIDE SEQUENCE [LARGE SCALE GENOMIC DNA]</scope>
    <source>
        <strain evidence="2 3">IVM-t1</strain>
    </source>
</reference>
<evidence type="ECO:0000256" key="1">
    <source>
        <dbReference type="SAM" id="MobiDB-lite"/>
    </source>
</evidence>
<dbReference type="InterPro" id="IPR051341">
    <property type="entry name" value="Zyg-11_UBL_adapter"/>
</dbReference>
<feature type="compositionally biased region" description="Basic and acidic residues" evidence="1">
    <location>
        <begin position="13"/>
        <end position="22"/>
    </location>
</feature>
<dbReference type="SUPFAM" id="SSF52058">
    <property type="entry name" value="L domain-like"/>
    <property type="match status" value="1"/>
</dbReference>
<proteinExistence type="predicted"/>
<dbReference type="SUPFAM" id="SSF52047">
    <property type="entry name" value="RNI-like"/>
    <property type="match status" value="1"/>
</dbReference>
<dbReference type="PANTHER" id="PTHR12904">
    <property type="match status" value="1"/>
</dbReference>
<dbReference type="InterPro" id="IPR032675">
    <property type="entry name" value="LRR_dom_sf"/>
</dbReference>
<dbReference type="Gene3D" id="3.80.10.10">
    <property type="entry name" value="Ribonuclease Inhibitor"/>
    <property type="match status" value="3"/>
</dbReference>
<dbReference type="EMBL" id="QSBY01000004">
    <property type="protein sequence ID" value="RHW73356.1"/>
    <property type="molecule type" value="Genomic_DNA"/>
</dbReference>
<feature type="region of interest" description="Disordered" evidence="1">
    <location>
        <begin position="104"/>
        <end position="170"/>
    </location>
</feature>
<gene>
    <name evidence="2" type="ORF">DPX39_040067000</name>
</gene>
<feature type="compositionally biased region" description="Basic and acidic residues" evidence="1">
    <location>
        <begin position="262"/>
        <end position="272"/>
    </location>
</feature>
<feature type="compositionally biased region" description="Basic and acidic residues" evidence="1">
    <location>
        <begin position="353"/>
        <end position="368"/>
    </location>
</feature>
<comment type="caution">
    <text evidence="2">The sequence shown here is derived from an EMBL/GenBank/DDBJ whole genome shotgun (WGS) entry which is preliminary data.</text>
</comment>
<feature type="region of interest" description="Disordered" evidence="1">
    <location>
        <begin position="245"/>
        <end position="272"/>
    </location>
</feature>
<feature type="region of interest" description="Disordered" evidence="1">
    <location>
        <begin position="1"/>
        <end position="25"/>
    </location>
</feature>
<dbReference type="AlphaFoldDB" id="A0A3L6LBA5"/>